<dbReference type="PANTHER" id="PTHR12436:SF3">
    <property type="entry name" value="GERMINAL-CENTER ASSOCIATED NUCLEAR PROTEIN"/>
    <property type="match status" value="1"/>
</dbReference>
<dbReference type="GO" id="GO:0070390">
    <property type="term" value="C:transcription export complex 2"/>
    <property type="evidence" value="ECO:0007669"/>
    <property type="project" value="TreeGrafter"/>
</dbReference>
<dbReference type="Gene3D" id="1.25.40.990">
    <property type="match status" value="1"/>
</dbReference>
<feature type="region of interest" description="Disordered" evidence="1">
    <location>
        <begin position="595"/>
        <end position="733"/>
    </location>
</feature>
<dbReference type="PANTHER" id="PTHR12436">
    <property type="entry name" value="80 KDA MCM3-ASSOCIATED PROTEIN"/>
    <property type="match status" value="1"/>
</dbReference>
<feature type="compositionally biased region" description="Low complexity" evidence="1">
    <location>
        <begin position="538"/>
        <end position="551"/>
    </location>
</feature>
<dbReference type="GeneID" id="87809201"/>
<keyword evidence="4" id="KW-1185">Reference proteome</keyword>
<evidence type="ECO:0000256" key="1">
    <source>
        <dbReference type="SAM" id="MobiDB-lite"/>
    </source>
</evidence>
<gene>
    <name evidence="3" type="primary">SPCC576.05</name>
    <name evidence="3" type="ORF">LOC62_04G005974</name>
</gene>
<feature type="compositionally biased region" description="Low complexity" evidence="1">
    <location>
        <begin position="606"/>
        <end position="617"/>
    </location>
</feature>
<dbReference type="Pfam" id="PF03399">
    <property type="entry name" value="SAC3_GANP"/>
    <property type="match status" value="1"/>
</dbReference>
<feature type="domain" description="SAC3/GANP/THP3 conserved" evidence="2">
    <location>
        <begin position="80"/>
        <end position="382"/>
    </location>
</feature>
<evidence type="ECO:0000313" key="3">
    <source>
        <dbReference type="EMBL" id="WOO82488.1"/>
    </source>
</evidence>
<evidence type="ECO:0000259" key="2">
    <source>
        <dbReference type="Pfam" id="PF03399"/>
    </source>
</evidence>
<dbReference type="GO" id="GO:0005737">
    <property type="term" value="C:cytoplasm"/>
    <property type="evidence" value="ECO:0007669"/>
    <property type="project" value="TreeGrafter"/>
</dbReference>
<feature type="region of interest" description="Disordered" evidence="1">
    <location>
        <begin position="506"/>
        <end position="551"/>
    </location>
</feature>
<reference evidence="3" key="1">
    <citation type="submission" date="2023-10" db="EMBL/GenBank/DDBJ databases">
        <authorList>
            <person name="Noh H."/>
        </authorList>
    </citation>
    <scope>NUCLEOTIDE SEQUENCE</scope>
    <source>
        <strain evidence="3">DUCC4014</strain>
    </source>
</reference>
<dbReference type="RefSeq" id="XP_062628520.1">
    <property type="nucleotide sequence ID" value="XM_062772536.1"/>
</dbReference>
<sequence length="1356" mass="147682">MAPPSPAFAADSDGDEDFLKADKKAARAARFNTVLVGNRYKELEATRAQERKAFLEQGLISSGKTTLGSAVDMRGTCEDMCPEYEREFREYTREIHPFEALPNRRMDHSKAVAAYTRSDAGAGHGDAVKLPSDLRTPQALVRSLDYLIGQILPLQPAVNPNAVNPPPPTERRALGNSAGFIRDRTRAIRKEFAMQSSWGHDEAIATFERIARWHILCLRELQEETGSNTDMHIDSAELGRCFTSLRQQYNDRREELGVDTPCPNEPEFRAYMLIFDLANKSVSIPTAELPAAILDHPLVKLAWQIRQAAQRNFDMQKEGSKLNAELGANLLTRFVRLLKQGKVPYLLSCLIEVRLRDIRRSALRALVRSYPRLKAEPIRYSESGEVLERRMLLFDTMDILMGAEEQEDDEPAWDDIVPVSKNPDDESAAIAERFGIEVFQDVEIGPVGALVNLGAKFNDNKDAPFTRRWKLITEKKGDASYSDIINGNAGIQIDGTAALRPAVMSAPRPRPVYKPSPALAKAAPQPAVPGKSIFERPGSSSSSSAGAFSSQSAFGKGPFANGGPSANGGGSAFSTSSTTGSAFASTSAGLSAFGKPPQTSAFAPTPKAQPSASAFAPATPPPPKVAPPEVSTTPTVPPPPIPSFFNKPDPTPPKPADPQPKPIPSFFDAALSGVSKPPTSEPTSIPSFFDKPAPAGPSKAPPTFFASQTTTPTAIPPKPPSPKLPSPPRPPPVPVIPRIKISHAQRRAAPFILSRQLVDEVVDQILQSVEPDLAKIVHRQEAAKQHRESLAQRQAFIKKCSALVFDRLVEEEVTRVAKRVQSLELRAQTLARKIALHWLDWTRRKVELQAKMEQAREQTFSTLRSMGLTRSTASFAGGSRLTLSPAPSRSTRREEAEVNMELRRAERIKNQLHAPSTFLHSIARHVAPLLSEQTDEETPLWETVLLTAENSGSPANEEARNWLVRKLTSGHDLHRDGVDFITTVSEADGEFPGSVDTGLFILEAPTTVDQKIPRNVNVDDAQDRLEAAIGVAKQQSRYKSSLLILTWERESLDQVVQRLDIGPQVAQFDAVQVFSLDGAEDLDNRFGAVVRSLVPRDPLKGQVVVPVKRLVAITEPSWQRLYAFAEHVLAKFPTDTGLVTKALALTVDLLRQLIDIIDGVVEELPVSDNSSYAPPELQPFPSIKGRDHVAIGEAIAEYLSQPPLSLVDDVALALGPLRQATAQGRPLPILPVLSGIANYVFGTLTLQRLPLDQWLPGNEPVEAVDKLAIDVQDSFGSATDQAVEGLARVANEAQLALAAATPLPPTPTKRSPTKGKKRRADDAADSKVAKNARLLRALAEANATLNQLDPSAISAV</sequence>
<accession>A0AAF0Y951</accession>
<feature type="compositionally biased region" description="Pro residues" evidence="1">
    <location>
        <begin position="649"/>
        <end position="663"/>
    </location>
</feature>
<evidence type="ECO:0000313" key="4">
    <source>
        <dbReference type="Proteomes" id="UP000827549"/>
    </source>
</evidence>
<name>A0AAF0Y951_9TREE</name>
<organism evidence="3 4">
    <name type="scientific">Vanrija pseudolonga</name>
    <dbReference type="NCBI Taxonomy" id="143232"/>
    <lineage>
        <taxon>Eukaryota</taxon>
        <taxon>Fungi</taxon>
        <taxon>Dikarya</taxon>
        <taxon>Basidiomycota</taxon>
        <taxon>Agaricomycotina</taxon>
        <taxon>Tremellomycetes</taxon>
        <taxon>Trichosporonales</taxon>
        <taxon>Trichosporonaceae</taxon>
        <taxon>Vanrija</taxon>
    </lineage>
</organism>
<dbReference type="GO" id="GO:0006406">
    <property type="term" value="P:mRNA export from nucleus"/>
    <property type="evidence" value="ECO:0007669"/>
    <property type="project" value="TreeGrafter"/>
</dbReference>
<dbReference type="Proteomes" id="UP000827549">
    <property type="component" value="Chromosome 4"/>
</dbReference>
<feature type="compositionally biased region" description="Polar residues" evidence="1">
    <location>
        <begin position="677"/>
        <end position="686"/>
    </location>
</feature>
<feature type="region of interest" description="Disordered" evidence="1">
    <location>
        <begin position="1299"/>
        <end position="1327"/>
    </location>
</feature>
<dbReference type="InterPro" id="IPR045107">
    <property type="entry name" value="SAC3/GANP/THP3"/>
</dbReference>
<protein>
    <submittedName>
        <fullName evidence="3">SAC3 family protein 1</fullName>
    </submittedName>
</protein>
<dbReference type="InterPro" id="IPR005062">
    <property type="entry name" value="SAC3/GANP/THP3_conserved"/>
</dbReference>
<dbReference type="EMBL" id="CP086717">
    <property type="protein sequence ID" value="WOO82488.1"/>
    <property type="molecule type" value="Genomic_DNA"/>
</dbReference>
<feature type="compositionally biased region" description="Pro residues" evidence="1">
    <location>
        <begin position="714"/>
        <end position="733"/>
    </location>
</feature>
<dbReference type="PRINTS" id="PR01217">
    <property type="entry name" value="PRICHEXTENSN"/>
</dbReference>
<feature type="compositionally biased region" description="Low complexity" evidence="1">
    <location>
        <begin position="691"/>
        <end position="702"/>
    </location>
</feature>
<proteinExistence type="predicted"/>